<evidence type="ECO:0000256" key="1">
    <source>
        <dbReference type="ARBA" id="ARBA00022722"/>
    </source>
</evidence>
<keyword evidence="12" id="KW-1185">Reference proteome</keyword>
<protein>
    <recommendedName>
        <fullName evidence="10">CRISPR-associated endonuclease Cas1</fullName>
        <ecNumber evidence="10">3.1.-.-</ecNumber>
    </recommendedName>
</protein>
<evidence type="ECO:0000256" key="6">
    <source>
        <dbReference type="ARBA" id="ARBA00023118"/>
    </source>
</evidence>
<dbReference type="GO" id="GO:0046872">
    <property type="term" value="F:metal ion binding"/>
    <property type="evidence" value="ECO:0007669"/>
    <property type="project" value="UniProtKB-UniRule"/>
</dbReference>
<dbReference type="GO" id="GO:0051607">
    <property type="term" value="P:defense response to virus"/>
    <property type="evidence" value="ECO:0007669"/>
    <property type="project" value="UniProtKB-UniRule"/>
</dbReference>
<evidence type="ECO:0000256" key="5">
    <source>
        <dbReference type="ARBA" id="ARBA00022842"/>
    </source>
</evidence>
<keyword evidence="6 10" id="KW-0051">Antiviral defense</keyword>
<keyword evidence="3 10" id="KW-0255">Endonuclease</keyword>
<keyword evidence="8 10" id="KW-0464">Manganese</keyword>
<feature type="binding site" evidence="10">
    <location>
        <position position="234"/>
    </location>
    <ligand>
        <name>Mn(2+)</name>
        <dbReference type="ChEBI" id="CHEBI:29035"/>
    </ligand>
</feature>
<comment type="cofactor">
    <cofactor evidence="10">
        <name>Mg(2+)</name>
        <dbReference type="ChEBI" id="CHEBI:18420"/>
    </cofactor>
    <cofactor evidence="10">
        <name>Mn(2+)</name>
        <dbReference type="ChEBI" id="CHEBI:29035"/>
    </cofactor>
</comment>
<feature type="binding site" evidence="10">
    <location>
        <position position="249"/>
    </location>
    <ligand>
        <name>Mn(2+)</name>
        <dbReference type="ChEBI" id="CHEBI:29035"/>
    </ligand>
</feature>
<dbReference type="NCBIfam" id="TIGR03640">
    <property type="entry name" value="cas1_DVULG"/>
    <property type="match status" value="1"/>
</dbReference>
<dbReference type="GO" id="GO:0003677">
    <property type="term" value="F:DNA binding"/>
    <property type="evidence" value="ECO:0007669"/>
    <property type="project" value="UniProtKB-KW"/>
</dbReference>
<dbReference type="InterPro" id="IPR042211">
    <property type="entry name" value="CRISPR-assoc_Cas1_N"/>
</dbReference>
<evidence type="ECO:0000256" key="4">
    <source>
        <dbReference type="ARBA" id="ARBA00022801"/>
    </source>
</evidence>
<evidence type="ECO:0000313" key="12">
    <source>
        <dbReference type="Proteomes" id="UP000284178"/>
    </source>
</evidence>
<dbReference type="Proteomes" id="UP000284178">
    <property type="component" value="Unassembled WGS sequence"/>
</dbReference>
<dbReference type="RefSeq" id="WP_117894806.1">
    <property type="nucleotide sequence ID" value="NZ_CABJCV010000008.1"/>
</dbReference>
<dbReference type="GO" id="GO:0043571">
    <property type="term" value="P:maintenance of CRISPR repeat elements"/>
    <property type="evidence" value="ECO:0007669"/>
    <property type="project" value="UniProtKB-UniRule"/>
</dbReference>
<dbReference type="HAMAP" id="MF_01470">
    <property type="entry name" value="Cas1"/>
    <property type="match status" value="1"/>
</dbReference>
<evidence type="ECO:0000256" key="7">
    <source>
        <dbReference type="ARBA" id="ARBA00023125"/>
    </source>
</evidence>
<comment type="subunit">
    <text evidence="9 10">Homodimer, forms a heterotetramer with a Cas2 homodimer.</text>
</comment>
<evidence type="ECO:0000256" key="3">
    <source>
        <dbReference type="ARBA" id="ARBA00022759"/>
    </source>
</evidence>
<dbReference type="InterPro" id="IPR019856">
    <property type="entry name" value="CRISPR-assoc_Cas1_DVULG"/>
</dbReference>
<keyword evidence="1 10" id="KW-0540">Nuclease</keyword>
<dbReference type="EMBL" id="QRUP01000008">
    <property type="protein sequence ID" value="RGR74721.1"/>
    <property type="molecule type" value="Genomic_DNA"/>
</dbReference>
<evidence type="ECO:0000256" key="10">
    <source>
        <dbReference type="HAMAP-Rule" id="MF_01470"/>
    </source>
</evidence>
<proteinExistence type="inferred from homology"/>
<keyword evidence="5 10" id="KW-0460">Magnesium</keyword>
<sequence length="343" mass="39574">MRKIGNTLYITLPDVYLSLDGENVVILNQQKVIKRIPLHNLSSIVMFNYQGISPALMGKCMSQNITLSFLSPAGYFLGRVVGEYQGNVLLRKKQILVSENNQQSLLIAKNMILAKVYNSKWILERAIRDYPLRIDIEKMRAISKQLSEILNSIEKVQSHDELRGFEGTAAKLYFSSFDDLILRQKEDFVFTTRTRRPPLNKVNALLSFVYTLLSHDCASALESVGLDCYIGFFHVDRPGRMSLALDLMEEFRPCLADRFVLSLINRKEIDSCDFFDYENGAVYLNDDGRKKVIQAWQLKKNEELTHPYLSEKMNWGLAPYLQAQLLSRYLRGDLDAYPPFMWK</sequence>
<evidence type="ECO:0000256" key="2">
    <source>
        <dbReference type="ARBA" id="ARBA00022723"/>
    </source>
</evidence>
<dbReference type="Pfam" id="PF01867">
    <property type="entry name" value="Cas_Cas1"/>
    <property type="match status" value="1"/>
</dbReference>
<dbReference type="InterPro" id="IPR050646">
    <property type="entry name" value="Cas1"/>
</dbReference>
<organism evidence="11 12">
    <name type="scientific">Holdemania filiformis</name>
    <dbReference type="NCBI Taxonomy" id="61171"/>
    <lineage>
        <taxon>Bacteria</taxon>
        <taxon>Bacillati</taxon>
        <taxon>Bacillota</taxon>
        <taxon>Erysipelotrichia</taxon>
        <taxon>Erysipelotrichales</taxon>
        <taxon>Erysipelotrichaceae</taxon>
        <taxon>Holdemania</taxon>
    </lineage>
</organism>
<comment type="similarity">
    <text evidence="10">Belongs to the CRISPR-associated endonuclease Cas1 family.</text>
</comment>
<dbReference type="PANTHER" id="PTHR34353">
    <property type="entry name" value="CRISPR-ASSOCIATED ENDONUCLEASE CAS1 1"/>
    <property type="match status" value="1"/>
</dbReference>
<feature type="binding site" evidence="10">
    <location>
        <position position="166"/>
    </location>
    <ligand>
        <name>Mn(2+)</name>
        <dbReference type="ChEBI" id="CHEBI:29035"/>
    </ligand>
</feature>
<dbReference type="GO" id="GO:0004520">
    <property type="term" value="F:DNA endonuclease activity"/>
    <property type="evidence" value="ECO:0007669"/>
    <property type="project" value="InterPro"/>
</dbReference>
<dbReference type="InterPro" id="IPR002729">
    <property type="entry name" value="CRISPR-assoc_Cas1"/>
</dbReference>
<evidence type="ECO:0000256" key="8">
    <source>
        <dbReference type="ARBA" id="ARBA00023211"/>
    </source>
</evidence>
<comment type="caution">
    <text evidence="11">The sequence shown here is derived from an EMBL/GenBank/DDBJ whole genome shotgun (WGS) entry which is preliminary data.</text>
</comment>
<dbReference type="PANTHER" id="PTHR34353:SF2">
    <property type="entry name" value="CRISPR-ASSOCIATED ENDONUCLEASE CAS1 1"/>
    <property type="match status" value="1"/>
</dbReference>
<accession>A0A412G2N2</accession>
<dbReference type="Gene3D" id="1.20.120.920">
    <property type="entry name" value="CRISPR-associated endonuclease Cas1, C-terminal domain"/>
    <property type="match status" value="1"/>
</dbReference>
<dbReference type="InterPro" id="IPR042206">
    <property type="entry name" value="CRISPR-assoc_Cas1_C"/>
</dbReference>
<keyword evidence="7 10" id="KW-0238">DNA-binding</keyword>
<keyword evidence="2 10" id="KW-0479">Metal-binding</keyword>
<dbReference type="GeneID" id="83015354"/>
<comment type="function">
    <text evidence="10">CRISPR (clustered regularly interspaced short palindromic repeat), is an adaptive immune system that provides protection against mobile genetic elements (viruses, transposable elements and conjugative plasmids). CRISPR clusters contain spacers, sequences complementary to antecedent mobile elements, and target invading nucleic acids. CRISPR clusters are transcribed and processed into CRISPR RNA (crRNA). Acts as a dsDNA endonuclease. Involved in the integration of spacer DNA into the CRISPR cassette.</text>
</comment>
<dbReference type="NCBIfam" id="TIGR00287">
    <property type="entry name" value="cas1"/>
    <property type="match status" value="1"/>
</dbReference>
<dbReference type="Gene3D" id="3.100.10.20">
    <property type="entry name" value="CRISPR-associated endonuclease Cas1, N-terminal domain"/>
    <property type="match status" value="1"/>
</dbReference>
<dbReference type="EC" id="3.1.-.-" evidence="10"/>
<keyword evidence="4 10" id="KW-0378">Hydrolase</keyword>
<name>A0A412G2N2_9FIRM</name>
<reference evidence="11 12" key="1">
    <citation type="submission" date="2018-08" db="EMBL/GenBank/DDBJ databases">
        <title>A genome reference for cultivated species of the human gut microbiota.</title>
        <authorList>
            <person name="Zou Y."/>
            <person name="Xue W."/>
            <person name="Luo G."/>
        </authorList>
    </citation>
    <scope>NUCLEOTIDE SEQUENCE [LARGE SCALE GENOMIC DNA]</scope>
    <source>
        <strain evidence="11 12">AF24-29</strain>
    </source>
</reference>
<dbReference type="CDD" id="cd09721">
    <property type="entry name" value="Cas1_I-C"/>
    <property type="match status" value="1"/>
</dbReference>
<dbReference type="GO" id="GO:0016787">
    <property type="term" value="F:hydrolase activity"/>
    <property type="evidence" value="ECO:0007669"/>
    <property type="project" value="UniProtKB-KW"/>
</dbReference>
<gene>
    <name evidence="11" type="primary">cas1c</name>
    <name evidence="10" type="synonym">cas1</name>
    <name evidence="11" type="ORF">DWY25_08035</name>
</gene>
<evidence type="ECO:0000256" key="9">
    <source>
        <dbReference type="ARBA" id="ARBA00038592"/>
    </source>
</evidence>
<dbReference type="AlphaFoldDB" id="A0A412G2N2"/>
<evidence type="ECO:0000313" key="11">
    <source>
        <dbReference type="EMBL" id="RGR74721.1"/>
    </source>
</evidence>